<dbReference type="RefSeq" id="WP_157541144.1">
    <property type="nucleotide sequence ID" value="NZ_WQLA01000003.1"/>
</dbReference>
<dbReference type="Proteomes" id="UP000434850">
    <property type="component" value="Unassembled WGS sequence"/>
</dbReference>
<dbReference type="Pfam" id="PF00011">
    <property type="entry name" value="HSP20"/>
    <property type="match status" value="1"/>
</dbReference>
<evidence type="ECO:0000259" key="3">
    <source>
        <dbReference type="PROSITE" id="PS01031"/>
    </source>
</evidence>
<dbReference type="InterPro" id="IPR031107">
    <property type="entry name" value="Small_HSP"/>
</dbReference>
<dbReference type="Gene3D" id="2.60.40.790">
    <property type="match status" value="1"/>
</dbReference>
<gene>
    <name evidence="4" type="ORF">GO816_08380</name>
</gene>
<organism evidence="4 5">
    <name type="scientific">Mucilaginibacter aquatilis</name>
    <dbReference type="NCBI Taxonomy" id="1517760"/>
    <lineage>
        <taxon>Bacteria</taxon>
        <taxon>Pseudomonadati</taxon>
        <taxon>Bacteroidota</taxon>
        <taxon>Sphingobacteriia</taxon>
        <taxon>Sphingobacteriales</taxon>
        <taxon>Sphingobacteriaceae</taxon>
        <taxon>Mucilaginibacter</taxon>
    </lineage>
</organism>
<dbReference type="InterPro" id="IPR002068">
    <property type="entry name" value="A-crystallin/Hsp20_dom"/>
</dbReference>
<name>A0A6I4I7D2_9SPHI</name>
<dbReference type="PANTHER" id="PTHR11527">
    <property type="entry name" value="HEAT-SHOCK PROTEIN 20 FAMILY MEMBER"/>
    <property type="match status" value="1"/>
</dbReference>
<comment type="caution">
    <text evidence="4">The sequence shown here is derived from an EMBL/GenBank/DDBJ whole genome shotgun (WGS) entry which is preliminary data.</text>
</comment>
<evidence type="ECO:0000313" key="5">
    <source>
        <dbReference type="Proteomes" id="UP000434850"/>
    </source>
</evidence>
<evidence type="ECO:0000256" key="2">
    <source>
        <dbReference type="RuleBase" id="RU003616"/>
    </source>
</evidence>
<dbReference type="EMBL" id="WQLA01000003">
    <property type="protein sequence ID" value="MVN91135.1"/>
    <property type="molecule type" value="Genomic_DNA"/>
</dbReference>
<dbReference type="AlphaFoldDB" id="A0A6I4I7D2"/>
<dbReference type="OrthoDB" id="9814487at2"/>
<dbReference type="InterPro" id="IPR008978">
    <property type="entry name" value="HSP20-like_chaperone"/>
</dbReference>
<sequence length="146" mass="16386">MTLVKFNNGHRKPAVAPRFIDVFDSIFNDQFLSPANVAKVPAVNITESEAAFDIEFAVPGLQKEDFKINVDKNVLTVAAEVKQEEATEVKKYSKKEFSYNSFKRSFTLPETVDQNNIEAAYTNGILKLTVAKKEEAKLQAREIAVK</sequence>
<keyword evidence="5" id="KW-1185">Reference proteome</keyword>
<evidence type="ECO:0000313" key="4">
    <source>
        <dbReference type="EMBL" id="MVN91135.1"/>
    </source>
</evidence>
<dbReference type="SUPFAM" id="SSF49764">
    <property type="entry name" value="HSP20-like chaperones"/>
    <property type="match status" value="1"/>
</dbReference>
<dbReference type="PROSITE" id="PS01031">
    <property type="entry name" value="SHSP"/>
    <property type="match status" value="1"/>
</dbReference>
<comment type="similarity">
    <text evidence="1 2">Belongs to the small heat shock protein (HSP20) family.</text>
</comment>
<reference evidence="4 5" key="1">
    <citation type="submission" date="2019-12" db="EMBL/GenBank/DDBJ databases">
        <title>Mucilaginibacter sp. HME9299 genome sequencing and assembly.</title>
        <authorList>
            <person name="Kang H."/>
            <person name="Kim H."/>
            <person name="Joh K."/>
        </authorList>
    </citation>
    <scope>NUCLEOTIDE SEQUENCE [LARGE SCALE GENOMIC DNA]</scope>
    <source>
        <strain evidence="4 5">HME9299</strain>
    </source>
</reference>
<proteinExistence type="inferred from homology"/>
<protein>
    <submittedName>
        <fullName evidence="4">Hsp20 family protein</fullName>
    </submittedName>
</protein>
<feature type="domain" description="SHSP" evidence="3">
    <location>
        <begin position="34"/>
        <end position="146"/>
    </location>
</feature>
<accession>A0A6I4I7D2</accession>
<evidence type="ECO:0000256" key="1">
    <source>
        <dbReference type="PROSITE-ProRule" id="PRU00285"/>
    </source>
</evidence>
<dbReference type="CDD" id="cd06464">
    <property type="entry name" value="ACD_sHsps-like"/>
    <property type="match status" value="1"/>
</dbReference>